<comment type="caution">
    <text evidence="1">The sequence shown here is derived from an EMBL/GenBank/DDBJ whole genome shotgun (WGS) entry which is preliminary data.</text>
</comment>
<dbReference type="Proteomes" id="UP001177021">
    <property type="component" value="Unassembled WGS sequence"/>
</dbReference>
<protein>
    <submittedName>
        <fullName evidence="1">Uncharacterized protein</fullName>
    </submittedName>
</protein>
<reference evidence="1" key="1">
    <citation type="submission" date="2023-10" db="EMBL/GenBank/DDBJ databases">
        <authorList>
            <person name="Rodriguez Cubillos JULIANA M."/>
            <person name="De Vega J."/>
        </authorList>
    </citation>
    <scope>NUCLEOTIDE SEQUENCE</scope>
</reference>
<evidence type="ECO:0000313" key="2">
    <source>
        <dbReference type="Proteomes" id="UP001177021"/>
    </source>
</evidence>
<keyword evidence="2" id="KW-1185">Reference proteome</keyword>
<name>A0ACB0MAR2_TRIPR</name>
<accession>A0ACB0MAR2</accession>
<sequence>MNMNFSNEEKESLIYDVRLSSVGPGRVTGSDVFHNPGGLDLAMKLHYLKVVYLFDSEAMQGLTITEIKDSFVTIFNYYFIICGRFRRSESGRPFIKCNDSGARTIETKCTKTLDEWLAMKDWSSYKLLFSQQIIGPELSFSPPILLQVTQFKCGGISLGLSWAHVLGDPLSASNFINLWGQTLNNLSLKIPFNIPRSAPTSLKPGLEKDPVTVKRVNPIGDHWILADSKKMDTFSFHITSSQMNNLQAQIWSPNDEQVPPFESLCAIIWRCIARVREGSEPTTVTICRPDPNGRGNDIIGNDQLICKVEAGNECSIVDTNLKILARMLVDQGIDERNQIEEVVEKDHGVTDFFVYGANLTFLDLEDVNVYDLKLKGQKPRFVYYTLQGVGDEGVVLVLPWSKDPSINNIDGKFVTIILPEDEMVKLKSELMMNGVMFEGVYY</sequence>
<dbReference type="EMBL" id="CASHSV030000823">
    <property type="protein sequence ID" value="CAJ2677484.1"/>
    <property type="molecule type" value="Genomic_DNA"/>
</dbReference>
<evidence type="ECO:0000313" key="1">
    <source>
        <dbReference type="EMBL" id="CAJ2677484.1"/>
    </source>
</evidence>
<organism evidence="1 2">
    <name type="scientific">Trifolium pratense</name>
    <name type="common">Red clover</name>
    <dbReference type="NCBI Taxonomy" id="57577"/>
    <lineage>
        <taxon>Eukaryota</taxon>
        <taxon>Viridiplantae</taxon>
        <taxon>Streptophyta</taxon>
        <taxon>Embryophyta</taxon>
        <taxon>Tracheophyta</taxon>
        <taxon>Spermatophyta</taxon>
        <taxon>Magnoliopsida</taxon>
        <taxon>eudicotyledons</taxon>
        <taxon>Gunneridae</taxon>
        <taxon>Pentapetalae</taxon>
        <taxon>rosids</taxon>
        <taxon>fabids</taxon>
        <taxon>Fabales</taxon>
        <taxon>Fabaceae</taxon>
        <taxon>Papilionoideae</taxon>
        <taxon>50 kb inversion clade</taxon>
        <taxon>NPAAA clade</taxon>
        <taxon>Hologalegina</taxon>
        <taxon>IRL clade</taxon>
        <taxon>Trifolieae</taxon>
        <taxon>Trifolium</taxon>
    </lineage>
</organism>
<proteinExistence type="predicted"/>
<gene>
    <name evidence="1" type="ORF">MILVUS5_LOCUS39975</name>
</gene>